<keyword evidence="3" id="KW-1185">Reference proteome</keyword>
<dbReference type="AlphaFoldDB" id="A0AAD2CBI1"/>
<name>A0AAD2CBI1_9STRA</name>
<reference evidence="2" key="1">
    <citation type="submission" date="2023-08" db="EMBL/GenBank/DDBJ databases">
        <authorList>
            <person name="Audoor S."/>
            <person name="Bilcke G."/>
        </authorList>
    </citation>
    <scope>NUCLEOTIDE SEQUENCE</scope>
</reference>
<organism evidence="2 3">
    <name type="scientific">Cylindrotheca closterium</name>
    <dbReference type="NCBI Taxonomy" id="2856"/>
    <lineage>
        <taxon>Eukaryota</taxon>
        <taxon>Sar</taxon>
        <taxon>Stramenopiles</taxon>
        <taxon>Ochrophyta</taxon>
        <taxon>Bacillariophyta</taxon>
        <taxon>Bacillariophyceae</taxon>
        <taxon>Bacillariophycidae</taxon>
        <taxon>Bacillariales</taxon>
        <taxon>Bacillariaceae</taxon>
        <taxon>Cylindrotheca</taxon>
    </lineage>
</organism>
<dbReference type="Proteomes" id="UP001295423">
    <property type="component" value="Unassembled WGS sequence"/>
</dbReference>
<proteinExistence type="predicted"/>
<sequence length="382" mass="43046">MAESEKKRLKVNHEGSVGSGTMNEVRSKHLGWTKRQGYILTGGGKADELYTADRGFPFQETELPHHHLMQGKTHSVFEQWRSTAPPCSAVCGVWNRTLFVGGWDHTSDTDEIAFNIQTHNLFIDMRIPRSRSELLSGTFASLQDLGPEELRLYARQHIFAGFSYPSTEDGRLLCTRHHCIDWNFVGSPRTRPNKWWIEAKEDGEVWKEYSYAKDNYGQHYYFERWEKVGTSNLPRLALRTVSTASRDGIIVAVGDHFNYILAREMSGAEKGYQNETSTVDLVDAAVTAGDLTTARSYLSIEGGHGKVSNDWAIESSISPWDEGKVLWELNGSSGVVVEGDSIENCSITWSGLKWSIYDCSFQDVLELKKYVRKSGSVPTSKL</sequence>
<gene>
    <name evidence="2" type="ORF">CYCCA115_LOCUS483</name>
</gene>
<evidence type="ECO:0000256" key="1">
    <source>
        <dbReference type="SAM" id="MobiDB-lite"/>
    </source>
</evidence>
<evidence type="ECO:0000313" key="2">
    <source>
        <dbReference type="EMBL" id="CAJ1907308.1"/>
    </source>
</evidence>
<dbReference type="EMBL" id="CAKOGP040000001">
    <property type="protein sequence ID" value="CAJ1907308.1"/>
    <property type="molecule type" value="Genomic_DNA"/>
</dbReference>
<evidence type="ECO:0000313" key="3">
    <source>
        <dbReference type="Proteomes" id="UP001295423"/>
    </source>
</evidence>
<protein>
    <submittedName>
        <fullName evidence="2">Uncharacterized protein</fullName>
    </submittedName>
</protein>
<accession>A0AAD2CBI1</accession>
<comment type="caution">
    <text evidence="2">The sequence shown here is derived from an EMBL/GenBank/DDBJ whole genome shotgun (WGS) entry which is preliminary data.</text>
</comment>
<feature type="region of interest" description="Disordered" evidence="1">
    <location>
        <begin position="1"/>
        <end position="22"/>
    </location>
</feature>